<proteinExistence type="predicted"/>
<gene>
    <name evidence="1" type="ORF">RND81_09G055600</name>
</gene>
<sequence>MTGISREVRNAVVRLSLIVRKIADYEDLTRRYILYLASARSVRREAFIRGMTDNVQALDEDYNQALTRLHSIIQETEALNLKKREIEETIFFFENTPRGRGNHLLDVIN</sequence>
<dbReference type="Proteomes" id="UP001443914">
    <property type="component" value="Unassembled WGS sequence"/>
</dbReference>
<evidence type="ECO:0000313" key="2">
    <source>
        <dbReference type="Proteomes" id="UP001443914"/>
    </source>
</evidence>
<dbReference type="AlphaFoldDB" id="A0AAW1IJ62"/>
<reference evidence="1" key="1">
    <citation type="submission" date="2024-03" db="EMBL/GenBank/DDBJ databases">
        <title>WGS assembly of Saponaria officinalis var. Norfolk2.</title>
        <authorList>
            <person name="Jenkins J."/>
            <person name="Shu S."/>
            <person name="Grimwood J."/>
            <person name="Barry K."/>
            <person name="Goodstein D."/>
            <person name="Schmutz J."/>
            <person name="Leebens-Mack J."/>
            <person name="Osbourn A."/>
        </authorList>
    </citation>
    <scope>NUCLEOTIDE SEQUENCE [LARGE SCALE GENOMIC DNA]</scope>
    <source>
        <strain evidence="1">JIC</strain>
    </source>
</reference>
<name>A0AAW1IJ62_SAPOF</name>
<comment type="caution">
    <text evidence="1">The sequence shown here is derived from an EMBL/GenBank/DDBJ whole genome shotgun (WGS) entry which is preliminary data.</text>
</comment>
<dbReference type="EMBL" id="JBDFQZ010000009">
    <property type="protein sequence ID" value="KAK9689377.1"/>
    <property type="molecule type" value="Genomic_DNA"/>
</dbReference>
<keyword evidence="2" id="KW-1185">Reference proteome</keyword>
<organism evidence="1 2">
    <name type="scientific">Saponaria officinalis</name>
    <name type="common">Common soapwort</name>
    <name type="synonym">Lychnis saponaria</name>
    <dbReference type="NCBI Taxonomy" id="3572"/>
    <lineage>
        <taxon>Eukaryota</taxon>
        <taxon>Viridiplantae</taxon>
        <taxon>Streptophyta</taxon>
        <taxon>Embryophyta</taxon>
        <taxon>Tracheophyta</taxon>
        <taxon>Spermatophyta</taxon>
        <taxon>Magnoliopsida</taxon>
        <taxon>eudicotyledons</taxon>
        <taxon>Gunneridae</taxon>
        <taxon>Pentapetalae</taxon>
        <taxon>Caryophyllales</taxon>
        <taxon>Caryophyllaceae</taxon>
        <taxon>Caryophylleae</taxon>
        <taxon>Saponaria</taxon>
    </lineage>
</organism>
<accession>A0AAW1IJ62</accession>
<protein>
    <submittedName>
        <fullName evidence="1">Uncharacterized protein</fullName>
    </submittedName>
</protein>
<evidence type="ECO:0000313" key="1">
    <source>
        <dbReference type="EMBL" id="KAK9689377.1"/>
    </source>
</evidence>